<protein>
    <recommendedName>
        <fullName evidence="10">Mannosyltransferase</fullName>
        <ecNumber evidence="10">2.4.1.-</ecNumber>
    </recommendedName>
</protein>
<dbReference type="EMBL" id="GEBQ01017330">
    <property type="protein sequence ID" value="JAT22647.1"/>
    <property type="molecule type" value="Transcribed_RNA"/>
</dbReference>
<evidence type="ECO:0000256" key="11">
    <source>
        <dbReference type="SAM" id="MobiDB-lite"/>
    </source>
</evidence>
<dbReference type="PANTHER" id="PTHR22760:SF2">
    <property type="entry name" value="ALPHA-1,2-MANNOSYLTRANSFERASE ALG9"/>
    <property type="match status" value="1"/>
</dbReference>
<evidence type="ECO:0000256" key="8">
    <source>
        <dbReference type="ARBA" id="ARBA00022989"/>
    </source>
</evidence>
<feature type="transmembrane region" description="Helical" evidence="10">
    <location>
        <begin position="166"/>
        <end position="192"/>
    </location>
</feature>
<evidence type="ECO:0000256" key="6">
    <source>
        <dbReference type="ARBA" id="ARBA00022692"/>
    </source>
</evidence>
<feature type="transmembrane region" description="Helical" evidence="10">
    <location>
        <begin position="402"/>
        <end position="422"/>
    </location>
</feature>
<evidence type="ECO:0000313" key="12">
    <source>
        <dbReference type="EMBL" id="JAT22647.1"/>
    </source>
</evidence>
<reference evidence="12" key="1">
    <citation type="submission" date="2015-11" db="EMBL/GenBank/DDBJ databases">
        <title>De novo transcriptome assembly of four potential Pierce s Disease insect vectors from Arizona vineyards.</title>
        <authorList>
            <person name="Tassone E.E."/>
        </authorList>
    </citation>
    <scope>NUCLEOTIDE SEQUENCE</scope>
</reference>
<dbReference type="GO" id="GO:0000026">
    <property type="term" value="F:alpha-1,2-mannosyltransferase activity"/>
    <property type="evidence" value="ECO:0007669"/>
    <property type="project" value="TreeGrafter"/>
</dbReference>
<feature type="transmembrane region" description="Helical" evidence="10">
    <location>
        <begin position="245"/>
        <end position="264"/>
    </location>
</feature>
<evidence type="ECO:0000256" key="5">
    <source>
        <dbReference type="ARBA" id="ARBA00022679"/>
    </source>
</evidence>
<comment type="pathway">
    <text evidence="2">Protein modification; protein glycosylation.</text>
</comment>
<feature type="transmembrane region" description="Helical" evidence="10">
    <location>
        <begin position="341"/>
        <end position="360"/>
    </location>
</feature>
<evidence type="ECO:0000256" key="9">
    <source>
        <dbReference type="ARBA" id="ARBA00023136"/>
    </source>
</evidence>
<evidence type="ECO:0000256" key="1">
    <source>
        <dbReference type="ARBA" id="ARBA00004477"/>
    </source>
</evidence>
<proteinExistence type="inferred from homology"/>
<feature type="transmembrane region" description="Helical" evidence="10">
    <location>
        <begin position="212"/>
        <end position="236"/>
    </location>
</feature>
<keyword evidence="4 10" id="KW-0328">Glycosyltransferase</keyword>
<sequence length="605" mass="69922">MAPSNRQRNHTSSPNSKKDNNSKKNPRKPSGNIRKEEIITNHEFIDQVGLFYPSNDTAFKALLSARFCAAVWSHISDCDETYNYWEPSHYLLFGKGMQTWEYSPEYALRSYTYLMIHVVPAWLYHVLLQPNKMLMFYFSRCLLGLCCALCEVYFYKSVCREFGIHVARVVLVALLFNAGMFISSTAFLPSTFSMYMTLLSLGAWYKRKYELAVFTTALSAFLSWPFAALIGIPIAVDLLFRRKDWWLFLQWSLIACVAILLPMARIDSLYYGRLVVAPLNIVMYNVFTSHGPDLYGTEPWYFYFINGFLNFNIIFVAALFTPLALVAVKLLVPVKLHSAQFLPYWLSLAPLYLWLAVFCLQPHKEERFLYPVYPLICLCGGVTIDCVQKLWFRLIIKSGLHYLNHTMFLLLSALAITSAMGLSRTLALYKGYSAPMEVFIELNKLTAEGGLSPEQNINICMGKEWYRYPSSFFLPSENWQLQFLQSEFRGQLPQSFSELENGTMISPNNMNDANKEEPSRYVDVSSCHFIVDLDTGTETEREPNYSLQTDKWTIVKSVPFLDAARSHKIFRAFYIPVLWEKHCQFSNYNLLKAKKHTRQNHNKSL</sequence>
<keyword evidence="8 10" id="KW-1133">Transmembrane helix</keyword>
<dbReference type="PANTHER" id="PTHR22760">
    <property type="entry name" value="GLYCOSYLTRANSFERASE"/>
    <property type="match status" value="1"/>
</dbReference>
<feature type="transmembrane region" description="Helical" evidence="10">
    <location>
        <begin position="372"/>
        <end position="396"/>
    </location>
</feature>
<dbReference type="GO" id="GO:0005789">
    <property type="term" value="C:endoplasmic reticulum membrane"/>
    <property type="evidence" value="ECO:0007669"/>
    <property type="project" value="UniProtKB-SubCell"/>
</dbReference>
<feature type="transmembrane region" description="Helical" evidence="10">
    <location>
        <begin position="300"/>
        <end position="321"/>
    </location>
</feature>
<evidence type="ECO:0000256" key="10">
    <source>
        <dbReference type="RuleBase" id="RU363075"/>
    </source>
</evidence>
<feature type="transmembrane region" description="Helical" evidence="10">
    <location>
        <begin position="134"/>
        <end position="154"/>
    </location>
</feature>
<dbReference type="AlphaFoldDB" id="A0A1B6LG22"/>
<evidence type="ECO:0000256" key="2">
    <source>
        <dbReference type="ARBA" id="ARBA00004922"/>
    </source>
</evidence>
<dbReference type="InterPro" id="IPR005599">
    <property type="entry name" value="GPI_mannosylTrfase"/>
</dbReference>
<feature type="region of interest" description="Disordered" evidence="11">
    <location>
        <begin position="1"/>
        <end position="33"/>
    </location>
</feature>
<evidence type="ECO:0000256" key="3">
    <source>
        <dbReference type="ARBA" id="ARBA00007063"/>
    </source>
</evidence>
<keyword evidence="5" id="KW-0808">Transferase</keyword>
<evidence type="ECO:0000256" key="7">
    <source>
        <dbReference type="ARBA" id="ARBA00022824"/>
    </source>
</evidence>
<accession>A0A1B6LG22</accession>
<gene>
    <name evidence="12" type="ORF">g.35416</name>
</gene>
<feature type="transmembrane region" description="Helical" evidence="10">
    <location>
        <begin position="111"/>
        <end position="128"/>
    </location>
</feature>
<keyword evidence="9 10" id="KW-0472">Membrane</keyword>
<evidence type="ECO:0000256" key="4">
    <source>
        <dbReference type="ARBA" id="ARBA00022676"/>
    </source>
</evidence>
<dbReference type="GO" id="GO:0006487">
    <property type="term" value="P:protein N-linked glycosylation"/>
    <property type="evidence" value="ECO:0007669"/>
    <property type="project" value="TreeGrafter"/>
</dbReference>
<dbReference type="UniPathway" id="UPA00378"/>
<dbReference type="Pfam" id="PF03901">
    <property type="entry name" value="Glyco_transf_22"/>
    <property type="match status" value="1"/>
</dbReference>
<keyword evidence="7 10" id="KW-0256">Endoplasmic reticulum</keyword>
<organism evidence="12">
    <name type="scientific">Graphocephala atropunctata</name>
    <dbReference type="NCBI Taxonomy" id="36148"/>
    <lineage>
        <taxon>Eukaryota</taxon>
        <taxon>Metazoa</taxon>
        <taxon>Ecdysozoa</taxon>
        <taxon>Arthropoda</taxon>
        <taxon>Hexapoda</taxon>
        <taxon>Insecta</taxon>
        <taxon>Pterygota</taxon>
        <taxon>Neoptera</taxon>
        <taxon>Paraneoptera</taxon>
        <taxon>Hemiptera</taxon>
        <taxon>Auchenorrhyncha</taxon>
        <taxon>Membracoidea</taxon>
        <taxon>Cicadellidae</taxon>
        <taxon>Cicadellinae</taxon>
        <taxon>Cicadellini</taxon>
        <taxon>Graphocephala</taxon>
    </lineage>
</organism>
<comment type="similarity">
    <text evidence="3 10">Belongs to the glycosyltransferase 22 family.</text>
</comment>
<feature type="transmembrane region" description="Helical" evidence="10">
    <location>
        <begin position="270"/>
        <end position="288"/>
    </location>
</feature>
<name>A0A1B6LG22_9HEMI</name>
<comment type="subcellular location">
    <subcellularLocation>
        <location evidence="1 10">Endoplasmic reticulum membrane</location>
        <topology evidence="1 10">Multi-pass membrane protein</topology>
    </subcellularLocation>
</comment>
<dbReference type="EC" id="2.4.1.-" evidence="10"/>
<keyword evidence="6 10" id="KW-0812">Transmembrane</keyword>